<dbReference type="PANTHER" id="PTHR33744">
    <property type="entry name" value="CARBOHYDRATE DIACID REGULATOR"/>
    <property type="match status" value="1"/>
</dbReference>
<evidence type="ECO:0000259" key="1">
    <source>
        <dbReference type="Pfam" id="PF13556"/>
    </source>
</evidence>
<dbReference type="InterPro" id="IPR042070">
    <property type="entry name" value="PucR_C-HTH_sf"/>
</dbReference>
<keyword evidence="3" id="KW-1185">Reference proteome</keyword>
<dbReference type="Pfam" id="PF13556">
    <property type="entry name" value="HTH_30"/>
    <property type="match status" value="1"/>
</dbReference>
<feature type="domain" description="PucR C-terminal helix-turn-helix" evidence="1">
    <location>
        <begin position="94"/>
        <end position="151"/>
    </location>
</feature>
<protein>
    <submittedName>
        <fullName evidence="2">Helix-turn-helix domain-containing protein</fullName>
    </submittedName>
</protein>
<comment type="caution">
    <text evidence="2">The sequence shown here is derived from an EMBL/GenBank/DDBJ whole genome shotgun (WGS) entry which is preliminary data.</text>
</comment>
<dbReference type="Proteomes" id="UP001596058">
    <property type="component" value="Unassembled WGS sequence"/>
</dbReference>
<gene>
    <name evidence="2" type="ORF">ACFPZ3_14235</name>
</gene>
<name>A0ABW1CJJ4_9ACTN</name>
<sequence>MTASRSIAAASPLDRRFAEVVAGDLFALSNAIASAVGGAVAIEDTGGQVLAYSNLPRQEILHTLADRPELVEELRLKPVTALVEHDALHGTAYAQTLLAYFGALGDSLRVASELVIHENTVRYRVRRAREMFGVDLSDPDNLLATWLQLRLLQLRSDAP</sequence>
<dbReference type="Gene3D" id="1.10.10.2840">
    <property type="entry name" value="PucR C-terminal helix-turn-helix domain"/>
    <property type="match status" value="1"/>
</dbReference>
<accession>A0ABW1CJJ4</accession>
<dbReference type="InterPro" id="IPR025736">
    <property type="entry name" value="PucR_C-HTH_dom"/>
</dbReference>
<evidence type="ECO:0000313" key="2">
    <source>
        <dbReference type="EMBL" id="MFC5825015.1"/>
    </source>
</evidence>
<evidence type="ECO:0000313" key="3">
    <source>
        <dbReference type="Proteomes" id="UP001596058"/>
    </source>
</evidence>
<dbReference type="RefSeq" id="WP_379514534.1">
    <property type="nucleotide sequence ID" value="NZ_JBHSPA010000017.1"/>
</dbReference>
<dbReference type="EMBL" id="JBHSPA010000017">
    <property type="protein sequence ID" value="MFC5825015.1"/>
    <property type="molecule type" value="Genomic_DNA"/>
</dbReference>
<reference evidence="3" key="1">
    <citation type="journal article" date="2019" name="Int. J. Syst. Evol. Microbiol.">
        <title>The Global Catalogue of Microorganisms (GCM) 10K type strain sequencing project: providing services to taxonomists for standard genome sequencing and annotation.</title>
        <authorList>
            <consortium name="The Broad Institute Genomics Platform"/>
            <consortium name="The Broad Institute Genome Sequencing Center for Infectious Disease"/>
            <person name="Wu L."/>
            <person name="Ma J."/>
        </authorList>
    </citation>
    <scope>NUCLEOTIDE SEQUENCE [LARGE SCALE GENOMIC DNA]</scope>
    <source>
        <strain evidence="3">CCUG 53903</strain>
    </source>
</reference>
<organism evidence="2 3">
    <name type="scientific">Nonomuraea insulae</name>
    <dbReference type="NCBI Taxonomy" id="1616787"/>
    <lineage>
        <taxon>Bacteria</taxon>
        <taxon>Bacillati</taxon>
        <taxon>Actinomycetota</taxon>
        <taxon>Actinomycetes</taxon>
        <taxon>Streptosporangiales</taxon>
        <taxon>Streptosporangiaceae</taxon>
        <taxon>Nonomuraea</taxon>
    </lineage>
</organism>
<dbReference type="InterPro" id="IPR051448">
    <property type="entry name" value="CdaR-like_regulators"/>
</dbReference>
<proteinExistence type="predicted"/>
<dbReference type="PANTHER" id="PTHR33744:SF17">
    <property type="entry name" value="CONSERVED PROTEIN"/>
    <property type="match status" value="1"/>
</dbReference>